<dbReference type="InterPro" id="IPR020845">
    <property type="entry name" value="AMP-binding_CS"/>
</dbReference>
<evidence type="ECO:0000259" key="8">
    <source>
        <dbReference type="Pfam" id="PF13193"/>
    </source>
</evidence>
<dbReference type="PROSITE" id="PS00455">
    <property type="entry name" value="AMP_BINDING"/>
    <property type="match status" value="1"/>
</dbReference>
<dbReference type="InterPro" id="IPR025110">
    <property type="entry name" value="AMP-bd_C"/>
</dbReference>
<evidence type="ECO:0000259" key="7">
    <source>
        <dbReference type="Pfam" id="PF00501"/>
    </source>
</evidence>
<evidence type="ECO:0000256" key="2">
    <source>
        <dbReference type="ARBA" id="ARBA00013275"/>
    </source>
</evidence>
<accession>A0A8J7TKX7</accession>
<evidence type="ECO:0000256" key="3">
    <source>
        <dbReference type="ARBA" id="ARBA00022598"/>
    </source>
</evidence>
<feature type="domain" description="AMP-binding enzyme C-terminal" evidence="8">
    <location>
        <begin position="547"/>
        <end position="625"/>
    </location>
</feature>
<dbReference type="Proteomes" id="UP000664277">
    <property type="component" value="Unassembled WGS sequence"/>
</dbReference>
<proteinExistence type="inferred from homology"/>
<evidence type="ECO:0000256" key="6">
    <source>
        <dbReference type="ARBA" id="ARBA00022990"/>
    </source>
</evidence>
<dbReference type="Gene3D" id="3.30.300.30">
    <property type="match status" value="1"/>
</dbReference>
<organism evidence="10 11">
    <name type="scientific">Candidatus Obscuribacter phosphatis</name>
    <dbReference type="NCBI Taxonomy" id="1906157"/>
    <lineage>
        <taxon>Bacteria</taxon>
        <taxon>Bacillati</taxon>
        <taxon>Candidatus Melainabacteria</taxon>
        <taxon>Candidatus Obscuribacterales</taxon>
        <taxon>Candidatus Obscuribacteraceae</taxon>
        <taxon>Candidatus Obscuribacter</taxon>
    </lineage>
</organism>
<dbReference type="Pfam" id="PF00501">
    <property type="entry name" value="AMP-binding"/>
    <property type="match status" value="1"/>
</dbReference>
<dbReference type="PANTHER" id="PTHR24095">
    <property type="entry name" value="ACETYL-COENZYME A SYNTHETASE"/>
    <property type="match status" value="1"/>
</dbReference>
<keyword evidence="5" id="KW-0067">ATP-binding</keyword>
<dbReference type="Pfam" id="PF13193">
    <property type="entry name" value="AMP-binding_C"/>
    <property type="match status" value="1"/>
</dbReference>
<sequence>MNKTVEATQEVIWQPSGKYLESRVVDFMNEHGIADWKELIARSNEDTEWFWENALKYMGFQWHKPYTSLKDESRGFAWTKWFVDGEMNILSNTLDFHLEEGRTAGVRKSVGKDHLAIIWEGEDGRKRKLTYGELSTLSGKIAQSMLNLNVKPGDAIGIYMPMVPEVVAVLFACLKIGAVAVPVFSGFGPHSLATRLVDAEARILFTADAGKRRGKLVAIKSEADEAVASAPCVEHVIVYNHCDTMVNMKDGRDLWLHDLIESAAEAPTVKNLSAEHPSMYLYTSGTTGKPKGTVHTHAGALAQIAKELGFAFDLRDDDIFFWVTDIGWMMGPWEMIGTMFWGATMVVFEGHPGHPNPDTVWQMVERNRVTTLGISPTLIRGMRAFGDEWVEKCDMSTLRLLGSTGEPWDQDSYMWFFDKVGKKKCPIINISGGTEIVGCLLSPLPVMPLKPCSLGGPGLGMAIDVFDESGKSLDGEIGHLVCRKPAPSMTRGFLKDPGRYEDTYFSKYPGIWYHGDWARKDSDGSWFLFGRSDDTIKVAGKRVGPGEVESVLVEHAEIAEAAVIGVPHEVKGECLVCFVVLMPSSTYSAEMQAELREMVGHRLGPVLRPDTIIPVQALPKTRSGKIVRASIKRKYLGEPVGDLSSVENPDALEQIKSVKG</sequence>
<reference evidence="10" key="1">
    <citation type="submission" date="2021-02" db="EMBL/GenBank/DDBJ databases">
        <title>Genome-Resolved Metagenomics of a Microbial Community Performing Photosynthetic Biological Nutrient Removal.</title>
        <authorList>
            <person name="Mcdaniel E.A."/>
        </authorList>
    </citation>
    <scope>NUCLEOTIDE SEQUENCE</scope>
    <source>
        <strain evidence="10">UWPOB_OBS1</strain>
    </source>
</reference>
<evidence type="ECO:0000256" key="5">
    <source>
        <dbReference type="ARBA" id="ARBA00022840"/>
    </source>
</evidence>
<keyword evidence="3" id="KW-0436">Ligase</keyword>
<comment type="similarity">
    <text evidence="1">Belongs to the ATP-dependent AMP-binding enzyme family.</text>
</comment>
<feature type="domain" description="AMP-dependent synthetase/ligase" evidence="7">
    <location>
        <begin position="112"/>
        <end position="493"/>
    </location>
</feature>
<dbReference type="InterPro" id="IPR032387">
    <property type="entry name" value="ACAS_N"/>
</dbReference>
<dbReference type="EMBL" id="JAFLCK010000003">
    <property type="protein sequence ID" value="MBN8659406.1"/>
    <property type="molecule type" value="Genomic_DNA"/>
</dbReference>
<dbReference type="InterPro" id="IPR000873">
    <property type="entry name" value="AMP-dep_synth/lig_dom"/>
</dbReference>
<dbReference type="Pfam" id="PF16177">
    <property type="entry name" value="ACAS_N"/>
    <property type="match status" value="1"/>
</dbReference>
<dbReference type="GO" id="GO:0005524">
    <property type="term" value="F:ATP binding"/>
    <property type="evidence" value="ECO:0007669"/>
    <property type="project" value="UniProtKB-KW"/>
</dbReference>
<protein>
    <recommendedName>
        <fullName evidence="2">acetate--CoA ligase</fullName>
        <ecNumber evidence="2">6.2.1.1</ecNumber>
    </recommendedName>
</protein>
<dbReference type="EC" id="6.2.1.1" evidence="2"/>
<comment type="caution">
    <text evidence="10">The sequence shown here is derived from an EMBL/GenBank/DDBJ whole genome shotgun (WGS) entry which is preliminary data.</text>
</comment>
<name>A0A8J7TKX7_9BACT</name>
<evidence type="ECO:0000256" key="4">
    <source>
        <dbReference type="ARBA" id="ARBA00022741"/>
    </source>
</evidence>
<evidence type="ECO:0000259" key="9">
    <source>
        <dbReference type="Pfam" id="PF16177"/>
    </source>
</evidence>
<keyword evidence="4" id="KW-0547">Nucleotide-binding</keyword>
<dbReference type="PANTHER" id="PTHR24095:SF14">
    <property type="entry name" value="ACETYL-COENZYME A SYNTHETASE 1"/>
    <property type="match status" value="1"/>
</dbReference>
<dbReference type="GO" id="GO:0006085">
    <property type="term" value="P:acetyl-CoA biosynthetic process"/>
    <property type="evidence" value="ECO:0007669"/>
    <property type="project" value="TreeGrafter"/>
</dbReference>
<dbReference type="GO" id="GO:0003987">
    <property type="term" value="F:acetate-CoA ligase activity"/>
    <property type="evidence" value="ECO:0007669"/>
    <property type="project" value="UniProtKB-EC"/>
</dbReference>
<evidence type="ECO:0000313" key="10">
    <source>
        <dbReference type="EMBL" id="MBN8659406.1"/>
    </source>
</evidence>
<dbReference type="InterPro" id="IPR045851">
    <property type="entry name" value="AMP-bd_C_sf"/>
</dbReference>
<evidence type="ECO:0000313" key="11">
    <source>
        <dbReference type="Proteomes" id="UP000664277"/>
    </source>
</evidence>
<gene>
    <name evidence="10" type="ORF">J0M35_03515</name>
</gene>
<dbReference type="Gene3D" id="3.40.50.12780">
    <property type="entry name" value="N-terminal domain of ligase-like"/>
    <property type="match status" value="1"/>
</dbReference>
<feature type="domain" description="Acetyl-coenzyme A synthetase N-terminal" evidence="9">
    <location>
        <begin position="37"/>
        <end position="92"/>
    </location>
</feature>
<keyword evidence="6" id="KW-0007">Acetylation</keyword>
<dbReference type="SUPFAM" id="SSF56801">
    <property type="entry name" value="Acetyl-CoA synthetase-like"/>
    <property type="match status" value="1"/>
</dbReference>
<dbReference type="AlphaFoldDB" id="A0A8J7TKX7"/>
<evidence type="ECO:0000256" key="1">
    <source>
        <dbReference type="ARBA" id="ARBA00006432"/>
    </source>
</evidence>
<dbReference type="InterPro" id="IPR042099">
    <property type="entry name" value="ANL_N_sf"/>
</dbReference>